<evidence type="ECO:0000259" key="10">
    <source>
        <dbReference type="Pfam" id="PF00662"/>
    </source>
</evidence>
<evidence type="ECO:0000256" key="7">
    <source>
        <dbReference type="RuleBase" id="RU000320"/>
    </source>
</evidence>
<comment type="similarity">
    <text evidence="2">Belongs to the CPA3 antiporters (TC 2.A.63) subunit D family.</text>
</comment>
<dbReference type="Pfam" id="PF00662">
    <property type="entry name" value="Proton_antipo_N"/>
    <property type="match status" value="1"/>
</dbReference>
<dbReference type="PANTHER" id="PTHR42703">
    <property type="entry name" value="NADH DEHYDROGENASE"/>
    <property type="match status" value="1"/>
</dbReference>
<feature type="transmembrane region" description="Helical" evidence="8">
    <location>
        <begin position="111"/>
        <end position="131"/>
    </location>
</feature>
<feature type="transmembrane region" description="Helical" evidence="8">
    <location>
        <begin position="244"/>
        <end position="268"/>
    </location>
</feature>
<dbReference type="InterPro" id="IPR050586">
    <property type="entry name" value="CPA3_Na-H_Antiporter_D"/>
</dbReference>
<evidence type="ECO:0000256" key="3">
    <source>
        <dbReference type="ARBA" id="ARBA00022475"/>
    </source>
</evidence>
<dbReference type="EMBL" id="JAZHOF010000003">
    <property type="protein sequence ID" value="MEJ8571335.1"/>
    <property type="molecule type" value="Genomic_DNA"/>
</dbReference>
<proteinExistence type="inferred from homology"/>
<keyword evidence="5 8" id="KW-1133">Transmembrane helix</keyword>
<dbReference type="PANTHER" id="PTHR42703:SF1">
    <property type="entry name" value="NA(+)_H(+) ANTIPORTER SUBUNIT D1"/>
    <property type="match status" value="1"/>
</dbReference>
<evidence type="ECO:0000256" key="1">
    <source>
        <dbReference type="ARBA" id="ARBA00004651"/>
    </source>
</evidence>
<dbReference type="InterPro" id="IPR001750">
    <property type="entry name" value="ND/Mrp_TM"/>
</dbReference>
<feature type="transmembrane region" description="Helical" evidence="8">
    <location>
        <begin position="207"/>
        <end position="232"/>
    </location>
</feature>
<evidence type="ECO:0000256" key="5">
    <source>
        <dbReference type="ARBA" id="ARBA00022989"/>
    </source>
</evidence>
<evidence type="ECO:0000313" key="12">
    <source>
        <dbReference type="Proteomes" id="UP001378188"/>
    </source>
</evidence>
<keyword evidence="3" id="KW-1003">Cell membrane</keyword>
<feature type="transmembrane region" description="Helical" evidence="8">
    <location>
        <begin position="336"/>
        <end position="356"/>
    </location>
</feature>
<keyword evidence="12" id="KW-1185">Reference proteome</keyword>
<evidence type="ECO:0000256" key="4">
    <source>
        <dbReference type="ARBA" id="ARBA00022692"/>
    </source>
</evidence>
<comment type="subcellular location">
    <subcellularLocation>
        <location evidence="1">Cell membrane</location>
        <topology evidence="1">Multi-pass membrane protein</topology>
    </subcellularLocation>
    <subcellularLocation>
        <location evidence="7">Membrane</location>
        <topology evidence="7">Multi-pass membrane protein</topology>
    </subcellularLocation>
</comment>
<feature type="transmembrane region" description="Helical" evidence="8">
    <location>
        <begin position="6"/>
        <end position="24"/>
    </location>
</feature>
<reference evidence="11 12" key="1">
    <citation type="submission" date="2024-02" db="EMBL/GenBank/DDBJ databases">
        <title>Genome analysis and characterization of Microbaculum marinisediminis sp. nov., isolated from marine sediment.</title>
        <authorList>
            <person name="Du Z.-J."/>
            <person name="Ye Y.-Q."/>
            <person name="Zhang Z.-R."/>
            <person name="Yuan S.-M."/>
            <person name="Zhang X.-Y."/>
        </authorList>
    </citation>
    <scope>NUCLEOTIDE SEQUENCE [LARGE SCALE GENOMIC DNA]</scope>
    <source>
        <strain evidence="11 12">SDUM1044001</strain>
    </source>
</reference>
<dbReference type="Proteomes" id="UP001378188">
    <property type="component" value="Unassembled WGS sequence"/>
</dbReference>
<dbReference type="InterPro" id="IPR001516">
    <property type="entry name" value="Proton_antipo_N"/>
</dbReference>
<feature type="transmembrane region" description="Helical" evidence="8">
    <location>
        <begin position="310"/>
        <end position="330"/>
    </location>
</feature>
<feature type="transmembrane region" description="Helical" evidence="8">
    <location>
        <begin position="280"/>
        <end position="298"/>
    </location>
</feature>
<feature type="transmembrane region" description="Helical" evidence="8">
    <location>
        <begin position="454"/>
        <end position="474"/>
    </location>
</feature>
<organism evidence="11 12">
    <name type="scientific">Microbaculum marinum</name>
    <dbReference type="NCBI Taxonomy" id="1764581"/>
    <lineage>
        <taxon>Bacteria</taxon>
        <taxon>Pseudomonadati</taxon>
        <taxon>Pseudomonadota</taxon>
        <taxon>Alphaproteobacteria</taxon>
        <taxon>Hyphomicrobiales</taxon>
        <taxon>Tepidamorphaceae</taxon>
        <taxon>Microbaculum</taxon>
    </lineage>
</organism>
<feature type="domain" description="NADH-Ubiquinone oxidoreductase (complex I) chain 5 N-terminal" evidence="10">
    <location>
        <begin position="69"/>
        <end position="114"/>
    </location>
</feature>
<accession>A0AAW9RR07</accession>
<comment type="caution">
    <text evidence="11">The sequence shown here is derived from an EMBL/GenBank/DDBJ whole genome shotgun (WGS) entry which is preliminary data.</text>
</comment>
<keyword evidence="6 8" id="KW-0472">Membrane</keyword>
<gene>
    <name evidence="11" type="ORF">V3328_07625</name>
</gene>
<evidence type="ECO:0000256" key="2">
    <source>
        <dbReference type="ARBA" id="ARBA00005346"/>
    </source>
</evidence>
<feature type="transmembrane region" description="Helical" evidence="8">
    <location>
        <begin position="75"/>
        <end position="99"/>
    </location>
</feature>
<feature type="transmembrane region" description="Helical" evidence="8">
    <location>
        <begin position="165"/>
        <end position="187"/>
    </location>
</feature>
<feature type="transmembrane region" description="Helical" evidence="8">
    <location>
        <begin position="36"/>
        <end position="55"/>
    </location>
</feature>
<dbReference type="PRINTS" id="PR01434">
    <property type="entry name" value="NADHDHGNASE5"/>
</dbReference>
<dbReference type="Pfam" id="PF00361">
    <property type="entry name" value="Proton_antipo_M"/>
    <property type="match status" value="1"/>
</dbReference>
<keyword evidence="4 7" id="KW-0812">Transmembrane</keyword>
<sequence>MTSGALVLLALAIPFAAALLIPLAHRRPNLREAITLVAAGALFATVCLILGAVLAGERPAAGTLEVVPNLEIGFLVEPLGMIFACVASTLWILNSIYSIGYMRGNNEPRQTSFYVCFAVALAATMGIAFAANLFTLFLFYEILTLSTYPLVTHKGTEAAMRAGRIYLLLLIGTSMTLLLPAIIWTGALAGTLDFVPGGILAGKASPALTGVLLGLFAFGIGKAALMPIHYWLPAAMVAPTPVSALLHAVAVVKAGVFSVTKVVVYVFGIDFLAETGASQWLVFVASFTLVVASVVALSKDNLKARLAYSTVSQLSYVVLGAAMVAPASIVAAGMQIAMHAVGKITLFFCAGAIYTAAHKTEISDMAGIGRAMPVTMIAFLIGAVSIIGLPPLGGAWTKWYLSLGAVESGDLFVIGVLFVSSLLNIAYLLPIVARGFFMPPRGSEADGETRIKEAPLACLIPLCITAFLCIFLFFQAGPIQALLEEMIVDSQAALAGETDGGAAELQELQQ</sequence>
<evidence type="ECO:0000256" key="8">
    <source>
        <dbReference type="SAM" id="Phobius"/>
    </source>
</evidence>
<dbReference type="RefSeq" id="WP_340329037.1">
    <property type="nucleotide sequence ID" value="NZ_JAZHOF010000003.1"/>
</dbReference>
<protein>
    <submittedName>
        <fullName evidence="11">Monovalent cation/H+ antiporter subunit D family protein</fullName>
    </submittedName>
</protein>
<feature type="transmembrane region" description="Helical" evidence="8">
    <location>
        <begin position="137"/>
        <end position="153"/>
    </location>
</feature>
<evidence type="ECO:0000259" key="9">
    <source>
        <dbReference type="Pfam" id="PF00361"/>
    </source>
</evidence>
<dbReference type="GO" id="GO:0005886">
    <property type="term" value="C:plasma membrane"/>
    <property type="evidence" value="ECO:0007669"/>
    <property type="project" value="UniProtKB-SubCell"/>
</dbReference>
<feature type="domain" description="NADH:quinone oxidoreductase/Mrp antiporter transmembrane" evidence="9">
    <location>
        <begin position="130"/>
        <end position="423"/>
    </location>
</feature>
<name>A0AAW9RR07_9HYPH</name>
<dbReference type="AlphaFoldDB" id="A0AAW9RR07"/>
<evidence type="ECO:0000256" key="6">
    <source>
        <dbReference type="ARBA" id="ARBA00023136"/>
    </source>
</evidence>
<feature type="transmembrane region" description="Helical" evidence="8">
    <location>
        <begin position="411"/>
        <end position="433"/>
    </location>
</feature>
<evidence type="ECO:0000313" key="11">
    <source>
        <dbReference type="EMBL" id="MEJ8571335.1"/>
    </source>
</evidence>
<feature type="transmembrane region" description="Helical" evidence="8">
    <location>
        <begin position="368"/>
        <end position="391"/>
    </location>
</feature>